<evidence type="ECO:0000313" key="1">
    <source>
        <dbReference type="EMBL" id="MDD1016962.1"/>
    </source>
</evidence>
<accession>A0ABT5PF73</accession>
<dbReference type="Proteomes" id="UP001148184">
    <property type="component" value="Unassembled WGS sequence"/>
</dbReference>
<evidence type="ECO:0000313" key="2">
    <source>
        <dbReference type="Proteomes" id="UP001148184"/>
    </source>
</evidence>
<dbReference type="EMBL" id="JAMDGZ010000068">
    <property type="protein sequence ID" value="MDD1016962.1"/>
    <property type="molecule type" value="Genomic_DNA"/>
</dbReference>
<gene>
    <name evidence="1" type="ORF">M5G17_25170</name>
</gene>
<name>A0ABT5PF73_9PSED</name>
<keyword evidence="2" id="KW-1185">Reference proteome</keyword>
<reference evidence="1 2" key="1">
    <citation type="submission" date="2022-05" db="EMBL/GenBank/DDBJ databases">
        <title>Novel Pseudomonas spp. Isolated from a Rainbow Trout Aquaculture Facility.</title>
        <authorList>
            <person name="Testerman T."/>
            <person name="Graf J."/>
        </authorList>
    </citation>
    <scope>NUCLEOTIDE SEQUENCE [LARGE SCALE GENOMIC DNA]</scope>
    <source>
        <strain evidence="1 2">ID1025</strain>
    </source>
</reference>
<dbReference type="RefSeq" id="WP_273895579.1">
    <property type="nucleotide sequence ID" value="NZ_JAMDGP010000062.1"/>
</dbReference>
<organism evidence="1 2">
    <name type="scientific">Pseudomonas rubra</name>
    <dbReference type="NCBI Taxonomy" id="2942627"/>
    <lineage>
        <taxon>Bacteria</taxon>
        <taxon>Pseudomonadati</taxon>
        <taxon>Pseudomonadota</taxon>
        <taxon>Gammaproteobacteria</taxon>
        <taxon>Pseudomonadales</taxon>
        <taxon>Pseudomonadaceae</taxon>
        <taxon>Pseudomonas</taxon>
    </lineage>
</organism>
<protein>
    <submittedName>
        <fullName evidence="1">Uncharacterized protein</fullName>
    </submittedName>
</protein>
<sequence length="110" mass="12294">MSTICLEGFTHAASRAYFERNQEWPDTPENRRLLAGYEATSRNSSRYAIAALKAEREESPNIQKCKAQAAYWETVAETLEAVLSMVIAGGAEEIVLSDPWYYGSPVSSRQ</sequence>
<proteinExistence type="predicted"/>
<comment type="caution">
    <text evidence="1">The sequence shown here is derived from an EMBL/GenBank/DDBJ whole genome shotgun (WGS) entry which is preliminary data.</text>
</comment>